<name>A0A5D0TSF2_9ACTN</name>
<dbReference type="SUPFAM" id="SSF47413">
    <property type="entry name" value="lambda repressor-like DNA-binding domains"/>
    <property type="match status" value="1"/>
</dbReference>
<dbReference type="GO" id="GO:0003677">
    <property type="term" value="F:DNA binding"/>
    <property type="evidence" value="ECO:0007669"/>
    <property type="project" value="InterPro"/>
</dbReference>
<dbReference type="CDD" id="cd00093">
    <property type="entry name" value="HTH_XRE"/>
    <property type="match status" value="1"/>
</dbReference>
<dbReference type="AlphaFoldDB" id="A0A5D0TSF2"/>
<dbReference type="InterPro" id="IPR010982">
    <property type="entry name" value="Lambda_DNA-bd_dom_sf"/>
</dbReference>
<gene>
    <name evidence="1" type="ORF">FXF65_37795</name>
</gene>
<dbReference type="OrthoDB" id="4506662at2"/>
<dbReference type="Proteomes" id="UP000322634">
    <property type="component" value="Unassembled WGS sequence"/>
</dbReference>
<protein>
    <submittedName>
        <fullName evidence="1">Helix-turn-helix transcriptional regulator</fullName>
    </submittedName>
</protein>
<dbReference type="RefSeq" id="WP_148354984.1">
    <property type="nucleotide sequence ID" value="NZ_JBHSBF010000002.1"/>
</dbReference>
<proteinExistence type="predicted"/>
<sequence>MAPTFRGQAPTWLWDSPRLRQALVDHELGEAVRLVREAAGLTQEQMGALVPGWNKQMVHRVETGARGTLFDIRGLLAWADAVAMPREALLPVILGIPDATVEISPSGHCDEEDVDRRTFHGTALALTAGALFPAAVAPVDRVGYAHLHYLQACTEELYARDWAIGGASLLRQATLLFQQTKNLIGEAEYPNRLAPDLLGVCANLGVCASFIAFDAGDLATARRLIQDARELADGTEDGSLRAHVYAIMALQSTSLARLSGRRGPAREALRFLDRAEEAARYEMSPKLRALINMRRATAAGLQNEEHTARTALRTAYRDLDRGPHPDDRPWFGFVTHAEVRGHEAQMAVDTGDFVRAASLYQATLQEPMLPQRNRTFYQAQLANAQLKQGDRRGAFKNGRSALTTLEESVGSVRALNILRPLRDLGDEEFADRFATVAVAMSREYRAFHDEWV</sequence>
<dbReference type="Gene3D" id="1.25.40.10">
    <property type="entry name" value="Tetratricopeptide repeat domain"/>
    <property type="match status" value="1"/>
</dbReference>
<comment type="caution">
    <text evidence="1">The sequence shown here is derived from an EMBL/GenBank/DDBJ whole genome shotgun (WGS) entry which is preliminary data.</text>
</comment>
<dbReference type="InterPro" id="IPR011990">
    <property type="entry name" value="TPR-like_helical_dom_sf"/>
</dbReference>
<dbReference type="Gene3D" id="1.10.260.40">
    <property type="entry name" value="lambda repressor-like DNA-binding domains"/>
    <property type="match status" value="1"/>
</dbReference>
<dbReference type="EMBL" id="VSFF01000016">
    <property type="protein sequence ID" value="TYC08643.1"/>
    <property type="molecule type" value="Genomic_DNA"/>
</dbReference>
<evidence type="ECO:0000313" key="2">
    <source>
        <dbReference type="Proteomes" id="UP000322634"/>
    </source>
</evidence>
<evidence type="ECO:0000313" key="1">
    <source>
        <dbReference type="EMBL" id="TYC08643.1"/>
    </source>
</evidence>
<reference evidence="1 2" key="1">
    <citation type="submission" date="2019-08" db="EMBL/GenBank/DDBJ databases">
        <title>Actinomadura sp. nov. CYP1-5 isolated from mountain soil.</title>
        <authorList>
            <person name="Songsumanus A."/>
            <person name="Kuncharoen N."/>
            <person name="Kudo T."/>
            <person name="Yuki M."/>
            <person name="Igarashi Y."/>
            <person name="Tanasupawat S."/>
        </authorList>
    </citation>
    <scope>NUCLEOTIDE SEQUENCE [LARGE SCALE GENOMIC DNA]</scope>
    <source>
        <strain evidence="1 2">GKU157</strain>
    </source>
</reference>
<accession>A0A5D0TSF2</accession>
<dbReference type="InterPro" id="IPR001387">
    <property type="entry name" value="Cro/C1-type_HTH"/>
</dbReference>
<organism evidence="1 2">
    <name type="scientific">Actinomadura syzygii</name>
    <dbReference type="NCBI Taxonomy" id="1427538"/>
    <lineage>
        <taxon>Bacteria</taxon>
        <taxon>Bacillati</taxon>
        <taxon>Actinomycetota</taxon>
        <taxon>Actinomycetes</taxon>
        <taxon>Streptosporangiales</taxon>
        <taxon>Thermomonosporaceae</taxon>
        <taxon>Actinomadura</taxon>
    </lineage>
</organism>
<keyword evidence="2" id="KW-1185">Reference proteome</keyword>